<evidence type="ECO:0000313" key="4">
    <source>
        <dbReference type="Proteomes" id="UP001501594"/>
    </source>
</evidence>
<feature type="signal peptide" evidence="1">
    <location>
        <begin position="1"/>
        <end position="28"/>
    </location>
</feature>
<dbReference type="PROSITE" id="PS51257">
    <property type="entry name" value="PROKAR_LIPOPROTEIN"/>
    <property type="match status" value="1"/>
</dbReference>
<dbReference type="SUPFAM" id="SSF51445">
    <property type="entry name" value="(Trans)glycosidases"/>
    <property type="match status" value="1"/>
</dbReference>
<protein>
    <submittedName>
        <fullName evidence="3">Glycosyl hydrolase family 18 protein</fullName>
    </submittedName>
</protein>
<dbReference type="RefSeq" id="WP_344795339.1">
    <property type="nucleotide sequence ID" value="NZ_BAABAU010000001.1"/>
</dbReference>
<dbReference type="InterPro" id="IPR017853">
    <property type="entry name" value="GH"/>
</dbReference>
<keyword evidence="4" id="KW-1185">Reference proteome</keyword>
<comment type="caution">
    <text evidence="3">The sequence shown here is derived from an EMBL/GenBank/DDBJ whole genome shotgun (WGS) entry which is preliminary data.</text>
</comment>
<name>A0ABP8E223_9MICO</name>
<dbReference type="Gene3D" id="3.20.20.80">
    <property type="entry name" value="Glycosidases"/>
    <property type="match status" value="1"/>
</dbReference>
<feature type="chain" id="PRO_5047319539" evidence="1">
    <location>
        <begin position="29"/>
        <end position="343"/>
    </location>
</feature>
<dbReference type="PANTHER" id="PTHR46066">
    <property type="entry name" value="CHITINASE DOMAIN-CONTAINING PROTEIN 1 FAMILY MEMBER"/>
    <property type="match status" value="1"/>
</dbReference>
<sequence>MTRQRASRAVIGGLAVAAVLLTAGCSGAAGSDSHVATVPAQLSVEGYGVASAATLTALQRDRSAIDLVGISGVSLTPEGEGVAASSNEALAIAARAKKDGKKSELLVNNIDPDKGDFSGAIATKMLSSAENRSFVISGLASEVEHGGYDGIGLDLEYLSAQNADDLVSFVTELRAALPERATISIAVMAETSPAAYESAGYDLKSLEPLVDRFVVMAYDEHGSGFSSAGPVGGLPWAKQVVAALTSVVSAKKVDLGVAGYGYSWTTSGGGGVLSPAAARKKAGSRASWVAAQGEWTAKLQNGTVLWWSDGRSLTVRSNYAKSIGLHGVALWQLTTGDPIERAS</sequence>
<dbReference type="InterPro" id="IPR001223">
    <property type="entry name" value="Glyco_hydro18_cat"/>
</dbReference>
<evidence type="ECO:0000256" key="1">
    <source>
        <dbReference type="SAM" id="SignalP"/>
    </source>
</evidence>
<evidence type="ECO:0000313" key="3">
    <source>
        <dbReference type="EMBL" id="GAA4266271.1"/>
    </source>
</evidence>
<dbReference type="SMART" id="SM00636">
    <property type="entry name" value="Glyco_18"/>
    <property type="match status" value="1"/>
</dbReference>
<dbReference type="Pfam" id="PF00704">
    <property type="entry name" value="Glyco_hydro_18"/>
    <property type="match status" value="1"/>
</dbReference>
<evidence type="ECO:0000259" key="2">
    <source>
        <dbReference type="PROSITE" id="PS51910"/>
    </source>
</evidence>
<dbReference type="PROSITE" id="PS51910">
    <property type="entry name" value="GH18_2"/>
    <property type="match status" value="1"/>
</dbReference>
<dbReference type="InterPro" id="IPR029070">
    <property type="entry name" value="Chitinase_insertion_sf"/>
</dbReference>
<dbReference type="InterPro" id="IPR011583">
    <property type="entry name" value="Chitinase_II/V-like_cat"/>
</dbReference>
<dbReference type="GO" id="GO:0016787">
    <property type="term" value="F:hydrolase activity"/>
    <property type="evidence" value="ECO:0007669"/>
    <property type="project" value="UniProtKB-KW"/>
</dbReference>
<accession>A0ABP8E223</accession>
<dbReference type="Proteomes" id="UP001501594">
    <property type="component" value="Unassembled WGS sequence"/>
</dbReference>
<keyword evidence="3" id="KW-0378">Hydrolase</keyword>
<organism evidence="3 4">
    <name type="scientific">Frondihabitans peucedani</name>
    <dbReference type="NCBI Taxonomy" id="598626"/>
    <lineage>
        <taxon>Bacteria</taxon>
        <taxon>Bacillati</taxon>
        <taxon>Actinomycetota</taxon>
        <taxon>Actinomycetes</taxon>
        <taxon>Micrococcales</taxon>
        <taxon>Microbacteriaceae</taxon>
        <taxon>Frondihabitans</taxon>
    </lineage>
</organism>
<feature type="domain" description="GH18" evidence="2">
    <location>
        <begin position="41"/>
        <end position="343"/>
    </location>
</feature>
<keyword evidence="1" id="KW-0732">Signal</keyword>
<dbReference type="PANTHER" id="PTHR46066:SF2">
    <property type="entry name" value="CHITINASE DOMAIN-CONTAINING PROTEIN 1"/>
    <property type="match status" value="1"/>
</dbReference>
<gene>
    <name evidence="3" type="ORF">GCM10022256_18830</name>
</gene>
<dbReference type="EMBL" id="BAABAU010000001">
    <property type="protein sequence ID" value="GAA4266271.1"/>
    <property type="molecule type" value="Genomic_DNA"/>
</dbReference>
<reference evidence="4" key="1">
    <citation type="journal article" date="2019" name="Int. J. Syst. Evol. Microbiol.">
        <title>The Global Catalogue of Microorganisms (GCM) 10K type strain sequencing project: providing services to taxonomists for standard genome sequencing and annotation.</title>
        <authorList>
            <consortium name="The Broad Institute Genomics Platform"/>
            <consortium name="The Broad Institute Genome Sequencing Center for Infectious Disease"/>
            <person name="Wu L."/>
            <person name="Ma J."/>
        </authorList>
    </citation>
    <scope>NUCLEOTIDE SEQUENCE [LARGE SCALE GENOMIC DNA]</scope>
    <source>
        <strain evidence="4">JCM 17442</strain>
    </source>
</reference>
<dbReference type="Gene3D" id="3.10.50.10">
    <property type="match status" value="1"/>
</dbReference>
<proteinExistence type="predicted"/>